<dbReference type="PROSITE" id="PS50280">
    <property type="entry name" value="SET"/>
    <property type="match status" value="1"/>
</dbReference>
<dbReference type="Pfam" id="PF00856">
    <property type="entry name" value="SET"/>
    <property type="match status" value="1"/>
</dbReference>
<dbReference type="GO" id="GO:0042826">
    <property type="term" value="F:histone deacetylase binding"/>
    <property type="evidence" value="ECO:0007669"/>
    <property type="project" value="TreeGrafter"/>
</dbReference>
<dbReference type="GO" id="GO:0004407">
    <property type="term" value="F:histone deacetylase activity"/>
    <property type="evidence" value="ECO:0007669"/>
    <property type="project" value="Ensembl"/>
</dbReference>
<evidence type="ECO:0000313" key="19">
    <source>
        <dbReference type="Proteomes" id="UP000694548"/>
    </source>
</evidence>
<dbReference type="PROSITE" id="PS50865">
    <property type="entry name" value="ZF_MYND_2"/>
    <property type="match status" value="1"/>
</dbReference>
<evidence type="ECO:0000256" key="1">
    <source>
        <dbReference type="ARBA" id="ARBA00004123"/>
    </source>
</evidence>
<protein>
    <recommendedName>
        <fullName evidence="13">Protein-lysine N-methyltransferase SMYD4</fullName>
    </recommendedName>
    <alternativeName>
        <fullName evidence="14">SET and MYND domain-containing protein 4</fullName>
    </alternativeName>
</protein>
<evidence type="ECO:0000259" key="16">
    <source>
        <dbReference type="PROSITE" id="PS50280"/>
    </source>
</evidence>
<evidence type="ECO:0000256" key="9">
    <source>
        <dbReference type="ARBA" id="ARBA00022833"/>
    </source>
</evidence>
<keyword evidence="4" id="KW-0489">Methyltransferase</keyword>
<dbReference type="GO" id="GO:0005737">
    <property type="term" value="C:cytoplasm"/>
    <property type="evidence" value="ECO:0007669"/>
    <property type="project" value="UniProtKB-SubCell"/>
</dbReference>
<keyword evidence="19" id="KW-1185">Reference proteome</keyword>
<evidence type="ECO:0000259" key="17">
    <source>
        <dbReference type="PROSITE" id="PS50865"/>
    </source>
</evidence>
<dbReference type="PANTHER" id="PTHR46165">
    <property type="entry name" value="SET AND MYND DOMAIN-CONTAINING PROTEIN 4"/>
    <property type="match status" value="1"/>
</dbReference>
<evidence type="ECO:0000256" key="11">
    <source>
        <dbReference type="ARBA" id="ARBA00048985"/>
    </source>
</evidence>
<dbReference type="SUPFAM" id="SSF82199">
    <property type="entry name" value="SET domain"/>
    <property type="match status" value="1"/>
</dbReference>
<accession>A0A8C6PHY3</accession>
<dbReference type="Pfam" id="PF01753">
    <property type="entry name" value="zf-MYND"/>
    <property type="match status" value="1"/>
</dbReference>
<evidence type="ECO:0000256" key="8">
    <source>
        <dbReference type="ARBA" id="ARBA00022771"/>
    </source>
</evidence>
<comment type="catalytic activity">
    <reaction evidence="11">
        <text>L-lysyl-[protein] + S-adenosyl-L-methionine = N(6)-methyl-L-lysyl-[protein] + S-adenosyl-L-homocysteine + H(+)</text>
        <dbReference type="Rhea" id="RHEA:51736"/>
        <dbReference type="Rhea" id="RHEA-COMP:9752"/>
        <dbReference type="Rhea" id="RHEA-COMP:13053"/>
        <dbReference type="ChEBI" id="CHEBI:15378"/>
        <dbReference type="ChEBI" id="CHEBI:29969"/>
        <dbReference type="ChEBI" id="CHEBI:57856"/>
        <dbReference type="ChEBI" id="CHEBI:59789"/>
        <dbReference type="ChEBI" id="CHEBI:61929"/>
    </reaction>
</comment>
<organism evidence="18 19">
    <name type="scientific">Nothobranchius furzeri</name>
    <name type="common">Turquoise killifish</name>
    <dbReference type="NCBI Taxonomy" id="105023"/>
    <lineage>
        <taxon>Eukaryota</taxon>
        <taxon>Metazoa</taxon>
        <taxon>Chordata</taxon>
        <taxon>Craniata</taxon>
        <taxon>Vertebrata</taxon>
        <taxon>Euteleostomi</taxon>
        <taxon>Actinopterygii</taxon>
        <taxon>Neopterygii</taxon>
        <taxon>Teleostei</taxon>
        <taxon>Neoteleostei</taxon>
        <taxon>Acanthomorphata</taxon>
        <taxon>Ovalentaria</taxon>
        <taxon>Atherinomorphae</taxon>
        <taxon>Cyprinodontiformes</taxon>
        <taxon>Nothobranchiidae</taxon>
        <taxon>Nothobranchius</taxon>
    </lineage>
</organism>
<reference evidence="18" key="1">
    <citation type="submission" date="2025-08" db="UniProtKB">
        <authorList>
            <consortium name="Ensembl"/>
        </authorList>
    </citation>
    <scope>IDENTIFICATION</scope>
</reference>
<keyword evidence="5" id="KW-0808">Transferase</keyword>
<sequence length="770" mass="84735">MDLPDPQWQQYVALKWNDLNPELKEKFTSLLEIDDVFKFALNLTNQNELDFLQSVSIGHLVEKDPEEAAKSRERGNSSFKAKHYKAAALHYSQGICLAPQSSEQLCLCYANRSAALYHLQSYQECLGDINKALDSDYPTHLSHKLLDRRSLCLNHLAGRENKSGADGSPASKKNESAAGGGLGFGTCVKVSAEHSAEKGRHLLAGEYVAAGEVILVDRPYSCVLIPGKRGGQGVFGMEQRCCHWCLAETLSPVQCEGCSYSRYCSAACQRAAWEEHHRWECPLGADLIAMGVVAHLALRVTLKAGLANIQEARRPIEQKNLNPNSDSYRSVFHLLHHITQHSAALRFLCAVTIATLCRKLSQGVSLPESWRIRELSSSEEGGAEGNSELWEVGSAALRHMLQLRCNAQAITSLLDTGAETSLVQSTQEVRVATAIFPTLSLLNHSCNPNTSLVFSTGTTADLCGPDESADIGEGLPEVKREARGVTVTVRAARPIKPQQEILHCYGPHSSRMVTQERQSLLQEQYYFLCQCEACSLQEGQQQWSGTRGGRNESGLLCYKCKGALKKNCDNRGDFTCSLPTCGHCMRSAEVSNDLQEVRDVLEKAVELMEREMPEKALQLLKRTKSASGLMLGETHPLQGELADATARAYASMGDWKNAAAHLEQSVAATGSQFGEDSIELGRQLFKLAQLHFNRSVDSTTDVERVTEAAARRSKRLIVCCSSPYPSGTRGPALSVIPKARRIFYLHCGPQCPELQELKAMEECLQAYTCR</sequence>
<proteinExistence type="predicted"/>
<dbReference type="Gene3D" id="2.170.270.10">
    <property type="entry name" value="SET domain"/>
    <property type="match status" value="1"/>
</dbReference>
<dbReference type="SUPFAM" id="SSF48452">
    <property type="entry name" value="TPR-like"/>
    <property type="match status" value="1"/>
</dbReference>
<dbReference type="CDD" id="cd10536">
    <property type="entry name" value="SET_SMYD4"/>
    <property type="match status" value="1"/>
</dbReference>
<dbReference type="InterPro" id="IPR052097">
    <property type="entry name" value="SET-MYND_domain_protein"/>
</dbReference>
<dbReference type="PANTHER" id="PTHR46165:SF2">
    <property type="entry name" value="SET AND MYND DOMAIN-CONTAINING PROTEIN 4"/>
    <property type="match status" value="1"/>
</dbReference>
<comment type="subcellular location">
    <subcellularLocation>
        <location evidence="2">Cytoplasm</location>
    </subcellularLocation>
    <subcellularLocation>
        <location evidence="1">Nucleus</location>
    </subcellularLocation>
</comment>
<keyword evidence="8 15" id="KW-0863">Zinc-finger</keyword>
<evidence type="ECO:0000256" key="13">
    <source>
        <dbReference type="ARBA" id="ARBA00093635"/>
    </source>
</evidence>
<dbReference type="Ensembl" id="ENSNFUT00015045681.1">
    <property type="protein sequence ID" value="ENSNFUP00015043772.1"/>
    <property type="gene ID" value="ENSNFUG00015020886.1"/>
</dbReference>
<dbReference type="InterPro" id="IPR044421">
    <property type="entry name" value="SMYD4_SET"/>
</dbReference>
<evidence type="ECO:0000256" key="5">
    <source>
        <dbReference type="ARBA" id="ARBA00022679"/>
    </source>
</evidence>
<dbReference type="Proteomes" id="UP000694548">
    <property type="component" value="Unassembled WGS sequence"/>
</dbReference>
<feature type="domain" description="SET" evidence="16">
    <location>
        <begin position="184"/>
        <end position="506"/>
    </location>
</feature>
<keyword evidence="6" id="KW-0949">S-adenosyl-L-methionine</keyword>
<gene>
    <name evidence="18" type="primary">smyd4</name>
</gene>
<dbReference type="Gene3D" id="1.25.40.10">
    <property type="entry name" value="Tetratricopeptide repeat domain"/>
    <property type="match status" value="2"/>
</dbReference>
<evidence type="ECO:0000256" key="12">
    <source>
        <dbReference type="ARBA" id="ARBA00093423"/>
    </source>
</evidence>
<dbReference type="InterPro" id="IPR046341">
    <property type="entry name" value="SET_dom_sf"/>
</dbReference>
<name>A0A8C6PHY3_NOTFU</name>
<dbReference type="AlphaFoldDB" id="A0A8C6PHY3"/>
<dbReference type="SUPFAM" id="SSF144232">
    <property type="entry name" value="HIT/MYND zinc finger-like"/>
    <property type="match status" value="1"/>
</dbReference>
<dbReference type="InterPro" id="IPR001214">
    <property type="entry name" value="SET_dom"/>
</dbReference>
<keyword evidence="7" id="KW-0479">Metal-binding</keyword>
<evidence type="ECO:0000256" key="6">
    <source>
        <dbReference type="ARBA" id="ARBA00022691"/>
    </source>
</evidence>
<evidence type="ECO:0000256" key="2">
    <source>
        <dbReference type="ARBA" id="ARBA00004496"/>
    </source>
</evidence>
<evidence type="ECO:0000256" key="4">
    <source>
        <dbReference type="ARBA" id="ARBA00022603"/>
    </source>
</evidence>
<dbReference type="GO" id="GO:0001947">
    <property type="term" value="P:heart looping"/>
    <property type="evidence" value="ECO:0007669"/>
    <property type="project" value="Ensembl"/>
</dbReference>
<evidence type="ECO:0000256" key="7">
    <source>
        <dbReference type="ARBA" id="ARBA00022723"/>
    </source>
</evidence>
<dbReference type="Gene3D" id="6.10.140.2220">
    <property type="match status" value="1"/>
</dbReference>
<reference evidence="18" key="2">
    <citation type="submission" date="2025-09" db="UniProtKB">
        <authorList>
            <consortium name="Ensembl"/>
        </authorList>
    </citation>
    <scope>IDENTIFICATION</scope>
</reference>
<keyword evidence="10" id="KW-0539">Nucleus</keyword>
<evidence type="ECO:0000313" key="18">
    <source>
        <dbReference type="Ensembl" id="ENSNFUP00015043772.1"/>
    </source>
</evidence>
<keyword evidence="3" id="KW-0963">Cytoplasm</keyword>
<keyword evidence="9" id="KW-0862">Zinc</keyword>
<dbReference type="GO" id="GO:0032259">
    <property type="term" value="P:methylation"/>
    <property type="evidence" value="ECO:0007669"/>
    <property type="project" value="UniProtKB-KW"/>
</dbReference>
<dbReference type="GO" id="GO:0008270">
    <property type="term" value="F:zinc ion binding"/>
    <property type="evidence" value="ECO:0007669"/>
    <property type="project" value="UniProtKB-KW"/>
</dbReference>
<dbReference type="InterPro" id="IPR002893">
    <property type="entry name" value="Znf_MYND"/>
</dbReference>
<feature type="domain" description="MYND-type" evidence="17">
    <location>
        <begin position="242"/>
        <end position="281"/>
    </location>
</feature>
<dbReference type="GO" id="GO:0005634">
    <property type="term" value="C:nucleus"/>
    <property type="evidence" value="ECO:0007669"/>
    <property type="project" value="UniProtKB-SubCell"/>
</dbReference>
<evidence type="ECO:0000256" key="15">
    <source>
        <dbReference type="PROSITE-ProRule" id="PRU00134"/>
    </source>
</evidence>
<evidence type="ECO:0000256" key="14">
    <source>
        <dbReference type="ARBA" id="ARBA00093680"/>
    </source>
</evidence>
<dbReference type="GO" id="GO:0042800">
    <property type="term" value="F:histone H3K4 methyltransferase activity"/>
    <property type="evidence" value="ECO:0007669"/>
    <property type="project" value="Ensembl"/>
</dbReference>
<dbReference type="GeneTree" id="ENSGT00730000111079"/>
<evidence type="ECO:0000256" key="3">
    <source>
        <dbReference type="ARBA" id="ARBA00022490"/>
    </source>
</evidence>
<dbReference type="InterPro" id="IPR011990">
    <property type="entry name" value="TPR-like_helical_dom_sf"/>
</dbReference>
<evidence type="ECO:0000256" key="10">
    <source>
        <dbReference type="ARBA" id="ARBA00023242"/>
    </source>
</evidence>
<comment type="function">
    <text evidence="12">Protein-lysine N-methyltransferase. Monomethylates PRMT5, modulating its transcriptional activity. May also act as a histone methyltransferase. Plays a critical role in cardiac development. Acts as a key epigenetic regulator of gene expression during cardiac development via its dual activities as a methyltransferase and negative regulator of HDAC1.</text>
</comment>